<dbReference type="Pfam" id="PF03692">
    <property type="entry name" value="CxxCxxCC"/>
    <property type="match status" value="1"/>
</dbReference>
<sequence length="144" mass="16314">MVHGMTLELPWYHEGLQFKCTQCGDCCTGAPGFVWVNQEEIDAIAKLVGAESVAAFEAKYVRKVGARRSLVELKGGDCIFWSRETRGCTVYAARPRQCRTWPFWDSNLESPEEWARTCEQCPGSGKGPLHSLEEIEKQRKVMRV</sequence>
<protein>
    <recommendedName>
        <fullName evidence="3">Flagellin N-methylase</fullName>
    </recommendedName>
</protein>
<evidence type="ECO:0000313" key="1">
    <source>
        <dbReference type="EMBL" id="ADB17777.1"/>
    </source>
</evidence>
<dbReference type="KEGG" id="psl:Psta_3113"/>
<keyword evidence="2" id="KW-1185">Reference proteome</keyword>
<dbReference type="HOGENOM" id="CLU_125010_1_0_0"/>
<accession>D2QWH4</accession>
<name>D2QWH4_PIRSD</name>
<dbReference type="PANTHER" id="PTHR35866:SF1">
    <property type="entry name" value="YKGJ FAMILY CYSTEINE CLUSTER PROTEIN"/>
    <property type="match status" value="1"/>
</dbReference>
<evidence type="ECO:0008006" key="3">
    <source>
        <dbReference type="Google" id="ProtNLM"/>
    </source>
</evidence>
<dbReference type="InterPro" id="IPR005358">
    <property type="entry name" value="Puta_zinc/iron-chelating_dom"/>
</dbReference>
<dbReference type="OrthoDB" id="9810361at2"/>
<dbReference type="STRING" id="530564.Psta_3113"/>
<dbReference type="AlphaFoldDB" id="D2QWH4"/>
<dbReference type="EMBL" id="CP001848">
    <property type="protein sequence ID" value="ADB17777.1"/>
    <property type="molecule type" value="Genomic_DNA"/>
</dbReference>
<organism evidence="1 2">
    <name type="scientific">Pirellula staleyi (strain ATCC 27377 / DSM 6068 / ICPB 4128)</name>
    <name type="common">Pirella staleyi</name>
    <dbReference type="NCBI Taxonomy" id="530564"/>
    <lineage>
        <taxon>Bacteria</taxon>
        <taxon>Pseudomonadati</taxon>
        <taxon>Planctomycetota</taxon>
        <taxon>Planctomycetia</taxon>
        <taxon>Pirellulales</taxon>
        <taxon>Pirellulaceae</taxon>
        <taxon>Pirellula</taxon>
    </lineage>
</organism>
<gene>
    <name evidence="1" type="ordered locus">Psta_3113</name>
</gene>
<dbReference type="eggNOG" id="COG0727">
    <property type="taxonomic scope" value="Bacteria"/>
</dbReference>
<proteinExistence type="predicted"/>
<dbReference type="Proteomes" id="UP000001887">
    <property type="component" value="Chromosome"/>
</dbReference>
<dbReference type="PANTHER" id="PTHR35866">
    <property type="entry name" value="PUTATIVE-RELATED"/>
    <property type="match status" value="1"/>
</dbReference>
<evidence type="ECO:0000313" key="2">
    <source>
        <dbReference type="Proteomes" id="UP000001887"/>
    </source>
</evidence>
<reference evidence="1 2" key="1">
    <citation type="journal article" date="2009" name="Stand. Genomic Sci.">
        <title>Complete genome sequence of Pirellula staleyi type strain (ATCC 27377).</title>
        <authorList>
            <person name="Clum A."/>
            <person name="Tindall B.J."/>
            <person name="Sikorski J."/>
            <person name="Ivanova N."/>
            <person name="Mavrommatis K."/>
            <person name="Lucas S."/>
            <person name="Glavina del Rio T."/>
            <person name="Nolan M."/>
            <person name="Chen F."/>
            <person name="Tice H."/>
            <person name="Pitluck S."/>
            <person name="Cheng J.F."/>
            <person name="Chertkov O."/>
            <person name="Brettin T."/>
            <person name="Han C."/>
            <person name="Detter J.C."/>
            <person name="Kuske C."/>
            <person name="Bruce D."/>
            <person name="Goodwin L."/>
            <person name="Ovchinikova G."/>
            <person name="Pati A."/>
            <person name="Mikhailova N."/>
            <person name="Chen A."/>
            <person name="Palaniappan K."/>
            <person name="Land M."/>
            <person name="Hauser L."/>
            <person name="Chang Y.J."/>
            <person name="Jeffries C.D."/>
            <person name="Chain P."/>
            <person name="Rohde M."/>
            <person name="Goker M."/>
            <person name="Bristow J."/>
            <person name="Eisen J.A."/>
            <person name="Markowitz V."/>
            <person name="Hugenholtz P."/>
            <person name="Kyrpides N.C."/>
            <person name="Klenk H.P."/>
            <person name="Lapidus A."/>
        </authorList>
    </citation>
    <scope>NUCLEOTIDE SEQUENCE [LARGE SCALE GENOMIC DNA]</scope>
    <source>
        <strain evidence="2">ATCC 27377 / DSM 6068 / ICPB 4128</strain>
    </source>
</reference>